<dbReference type="Gene3D" id="3.90.660.10">
    <property type="match status" value="1"/>
</dbReference>
<dbReference type="Proteomes" id="UP000657931">
    <property type="component" value="Unassembled WGS sequence"/>
</dbReference>
<dbReference type="EMBL" id="JACSQT010000001">
    <property type="protein sequence ID" value="MBD7936232.1"/>
    <property type="molecule type" value="Genomic_DNA"/>
</dbReference>
<reference evidence="2 3" key="1">
    <citation type="submission" date="2020-08" db="EMBL/GenBank/DDBJ databases">
        <title>A Genomic Blueprint of the Chicken Gut Microbiome.</title>
        <authorList>
            <person name="Gilroy R."/>
            <person name="Ravi A."/>
            <person name="Getino M."/>
            <person name="Pursley I."/>
            <person name="Horton D.L."/>
            <person name="Alikhan N.-F."/>
            <person name="Baker D."/>
            <person name="Gharbi K."/>
            <person name="Hall N."/>
            <person name="Watson M."/>
            <person name="Adriaenssens E.M."/>
            <person name="Foster-Nyarko E."/>
            <person name="Jarju S."/>
            <person name="Secka A."/>
            <person name="Antonio M."/>
            <person name="Oren A."/>
            <person name="Chaudhuri R."/>
            <person name="La Ragione R.M."/>
            <person name="Hildebrand F."/>
            <person name="Pallen M.J."/>
        </authorList>
    </citation>
    <scope>NUCLEOTIDE SEQUENCE [LARGE SCALE GENOMIC DNA]</scope>
    <source>
        <strain evidence="2 3">Sa5YUA1</strain>
    </source>
</reference>
<dbReference type="Pfam" id="PF01593">
    <property type="entry name" value="Amino_oxidase"/>
    <property type="match status" value="1"/>
</dbReference>
<gene>
    <name evidence="2" type="ORF">H9655_04260</name>
</gene>
<evidence type="ECO:0000259" key="1">
    <source>
        <dbReference type="Pfam" id="PF01593"/>
    </source>
</evidence>
<accession>A0ABR8QLK5</accession>
<name>A0ABR8QLK5_9BACI</name>
<dbReference type="InterPro" id="IPR002937">
    <property type="entry name" value="Amino_oxidase"/>
</dbReference>
<organism evidence="2 3">
    <name type="scientific">Cytobacillus stercorigallinarum</name>
    <dbReference type="NCBI Taxonomy" id="2762240"/>
    <lineage>
        <taxon>Bacteria</taxon>
        <taxon>Bacillati</taxon>
        <taxon>Bacillota</taxon>
        <taxon>Bacilli</taxon>
        <taxon>Bacillales</taxon>
        <taxon>Bacillaceae</taxon>
        <taxon>Cytobacillus</taxon>
    </lineage>
</organism>
<evidence type="ECO:0000313" key="2">
    <source>
        <dbReference type="EMBL" id="MBD7936232.1"/>
    </source>
</evidence>
<protein>
    <submittedName>
        <fullName evidence="2">FAD-dependent oxidoreductase</fullName>
    </submittedName>
</protein>
<dbReference type="SUPFAM" id="SSF54373">
    <property type="entry name" value="FAD-linked reductases, C-terminal domain"/>
    <property type="match status" value="1"/>
</dbReference>
<evidence type="ECO:0000313" key="3">
    <source>
        <dbReference type="Proteomes" id="UP000657931"/>
    </source>
</evidence>
<comment type="caution">
    <text evidence="2">The sequence shown here is derived from an EMBL/GenBank/DDBJ whole genome shotgun (WGS) entry which is preliminary data.</text>
</comment>
<sequence length="68" mass="7968">MKIGIEFSSPFWKRYNFGHVKTDVPIHFSYVPNRVNNDRPVVLLVSYSWGNDALLWNSLSQLDITREV</sequence>
<proteinExistence type="predicted"/>
<feature type="domain" description="Amine oxidase" evidence="1">
    <location>
        <begin position="2"/>
        <end position="67"/>
    </location>
</feature>
<keyword evidence="3" id="KW-1185">Reference proteome</keyword>